<proteinExistence type="predicted"/>
<sequence>MRAGSFNLIVSLLLLISSAACSSEEGRKEQMVNLQVITDNPEAQLTNLTAAIERSRHDGSLYARRAIVLLRKGELEEALTDADLAVKLSKNNPAALFVKAQVLYALGQPDEALPLALRAERNSYQSASLYVLLSELYLQRKDFRQARAYVNRALEISPADEYAFYYRGRIQAETSDTSRAIGSYKAALEQAPDFMEPQRELAGLYLARNDVASATPYVEAARKLAPDDALLWFYQGRLYQLRQKQDSAMVFFEQALALNDSLQVAHFQYGLGLYKRGDNEGAVLHLEQAAKEYRMHPPYITTLAGAYERLGLYRNALQQYQRLVTLDPRYSFAYQSISRLKFKLEGRRTSTDTATVEKLKILDFNIN</sequence>
<organism evidence="5 6">
    <name type="scientific">Pontibacter qinzhouensis</name>
    <dbReference type="NCBI Taxonomy" id="2603253"/>
    <lineage>
        <taxon>Bacteria</taxon>
        <taxon>Pseudomonadati</taxon>
        <taxon>Bacteroidota</taxon>
        <taxon>Cytophagia</taxon>
        <taxon>Cytophagales</taxon>
        <taxon>Hymenobacteraceae</taxon>
        <taxon>Pontibacter</taxon>
    </lineage>
</organism>
<dbReference type="GO" id="GO:0009279">
    <property type="term" value="C:cell outer membrane"/>
    <property type="evidence" value="ECO:0007669"/>
    <property type="project" value="TreeGrafter"/>
</dbReference>
<feature type="repeat" description="TPR" evidence="3">
    <location>
        <begin position="229"/>
        <end position="262"/>
    </location>
</feature>
<comment type="caution">
    <text evidence="5">The sequence shown here is derived from an EMBL/GenBank/DDBJ whole genome shotgun (WGS) entry which is preliminary data.</text>
</comment>
<accession>A0A5C8K889</accession>
<evidence type="ECO:0000313" key="6">
    <source>
        <dbReference type="Proteomes" id="UP000321926"/>
    </source>
</evidence>
<dbReference type="OrthoDB" id="916447at2"/>
<keyword evidence="1" id="KW-0677">Repeat</keyword>
<dbReference type="RefSeq" id="WP_147921769.1">
    <property type="nucleotide sequence ID" value="NZ_VRTY01000035.1"/>
</dbReference>
<dbReference type="Pfam" id="PF14559">
    <property type="entry name" value="TPR_19"/>
    <property type="match status" value="1"/>
</dbReference>
<keyword evidence="2 3" id="KW-0802">TPR repeat</keyword>
<keyword evidence="4" id="KW-0732">Signal</keyword>
<dbReference type="GO" id="GO:0046813">
    <property type="term" value="P:receptor-mediated virion attachment to host cell"/>
    <property type="evidence" value="ECO:0007669"/>
    <property type="project" value="TreeGrafter"/>
</dbReference>
<evidence type="ECO:0000256" key="2">
    <source>
        <dbReference type="ARBA" id="ARBA00022803"/>
    </source>
</evidence>
<reference evidence="5 6" key="1">
    <citation type="submission" date="2019-08" db="EMBL/GenBank/DDBJ databases">
        <authorList>
            <person name="Shi S."/>
        </authorList>
    </citation>
    <scope>NUCLEOTIDE SEQUENCE [LARGE SCALE GENOMIC DNA]</scope>
    <source>
        <strain evidence="5 6">GY10130</strain>
    </source>
</reference>
<dbReference type="InterPro" id="IPR019734">
    <property type="entry name" value="TPR_rpt"/>
</dbReference>
<protein>
    <submittedName>
        <fullName evidence="5">Tetratricopeptide repeat protein</fullName>
    </submittedName>
</protein>
<feature type="signal peptide" evidence="4">
    <location>
        <begin position="1"/>
        <end position="22"/>
    </location>
</feature>
<feature type="repeat" description="TPR" evidence="3">
    <location>
        <begin position="127"/>
        <end position="160"/>
    </location>
</feature>
<dbReference type="Pfam" id="PF13432">
    <property type="entry name" value="TPR_16"/>
    <property type="match status" value="2"/>
</dbReference>
<dbReference type="PANTHER" id="PTHR44858">
    <property type="entry name" value="TETRATRICOPEPTIDE REPEAT PROTEIN 6"/>
    <property type="match status" value="1"/>
</dbReference>
<keyword evidence="6" id="KW-1185">Reference proteome</keyword>
<feature type="chain" id="PRO_5022924679" evidence="4">
    <location>
        <begin position="23"/>
        <end position="367"/>
    </location>
</feature>
<dbReference type="EMBL" id="VRTY01000035">
    <property type="protein sequence ID" value="TXK46374.1"/>
    <property type="molecule type" value="Genomic_DNA"/>
</dbReference>
<dbReference type="PROSITE" id="PS50005">
    <property type="entry name" value="TPR"/>
    <property type="match status" value="4"/>
</dbReference>
<feature type="repeat" description="TPR" evidence="3">
    <location>
        <begin position="297"/>
        <end position="330"/>
    </location>
</feature>
<dbReference type="Proteomes" id="UP000321926">
    <property type="component" value="Unassembled WGS sequence"/>
</dbReference>
<evidence type="ECO:0000256" key="1">
    <source>
        <dbReference type="ARBA" id="ARBA00022737"/>
    </source>
</evidence>
<feature type="repeat" description="TPR" evidence="3">
    <location>
        <begin position="161"/>
        <end position="194"/>
    </location>
</feature>
<dbReference type="InterPro" id="IPR011990">
    <property type="entry name" value="TPR-like_helical_dom_sf"/>
</dbReference>
<evidence type="ECO:0000256" key="3">
    <source>
        <dbReference type="PROSITE-ProRule" id="PRU00339"/>
    </source>
</evidence>
<dbReference type="AlphaFoldDB" id="A0A5C8K889"/>
<dbReference type="SUPFAM" id="SSF48452">
    <property type="entry name" value="TPR-like"/>
    <property type="match status" value="1"/>
</dbReference>
<name>A0A5C8K889_9BACT</name>
<evidence type="ECO:0000256" key="4">
    <source>
        <dbReference type="SAM" id="SignalP"/>
    </source>
</evidence>
<dbReference type="InterPro" id="IPR050498">
    <property type="entry name" value="Ycf3"/>
</dbReference>
<dbReference type="PROSITE" id="PS51257">
    <property type="entry name" value="PROKAR_LIPOPROTEIN"/>
    <property type="match status" value="1"/>
</dbReference>
<dbReference type="Gene3D" id="1.25.40.10">
    <property type="entry name" value="Tetratricopeptide repeat domain"/>
    <property type="match status" value="2"/>
</dbReference>
<evidence type="ECO:0000313" key="5">
    <source>
        <dbReference type="EMBL" id="TXK46374.1"/>
    </source>
</evidence>
<gene>
    <name evidence="5" type="ORF">FVR03_10830</name>
</gene>
<dbReference type="SMART" id="SM00028">
    <property type="entry name" value="TPR"/>
    <property type="match status" value="7"/>
</dbReference>
<dbReference type="PANTHER" id="PTHR44858:SF1">
    <property type="entry name" value="UDP-N-ACETYLGLUCOSAMINE--PEPTIDE N-ACETYLGLUCOSAMINYLTRANSFERASE SPINDLY-RELATED"/>
    <property type="match status" value="1"/>
</dbReference>